<dbReference type="KEGG" id="sxn:IAG42_15545"/>
<proteinExistence type="predicted"/>
<dbReference type="Gene3D" id="3.30.1880.10">
    <property type="entry name" value="protein ne1242 domain like"/>
    <property type="match status" value="1"/>
</dbReference>
<dbReference type="Pfam" id="PF06236">
    <property type="entry name" value="MelC1"/>
    <property type="match status" value="1"/>
</dbReference>
<dbReference type="EMBL" id="CP061281">
    <property type="protein sequence ID" value="QNS08752.1"/>
    <property type="molecule type" value="Genomic_DNA"/>
</dbReference>
<gene>
    <name evidence="4" type="ORF">IAG42_15545</name>
</gene>
<feature type="compositionally biased region" description="Basic and acidic residues" evidence="3">
    <location>
        <begin position="68"/>
        <end position="77"/>
    </location>
</feature>
<dbReference type="InterPro" id="IPR010928">
    <property type="entry name" value="MelC1"/>
</dbReference>
<feature type="region of interest" description="Disordered" evidence="3">
    <location>
        <begin position="68"/>
        <end position="96"/>
    </location>
</feature>
<sequence>MGRAGTDTDGSARAADAFDESYRGRRIQGATGPGGAFEVRVDGRPLHLMRRADGSYLSMVDHYTSHPTARDAARGAVDELDGQTLRAHPMSTEAKV</sequence>
<dbReference type="AlphaFoldDB" id="A0A7H1BJ47"/>
<name>A0A7H1BJ47_9ACTN</name>
<keyword evidence="5" id="KW-1185">Reference proteome</keyword>
<evidence type="ECO:0000313" key="5">
    <source>
        <dbReference type="Proteomes" id="UP000516428"/>
    </source>
</evidence>
<evidence type="ECO:0000256" key="1">
    <source>
        <dbReference type="ARBA" id="ARBA00022729"/>
    </source>
</evidence>
<dbReference type="InterPro" id="IPR023199">
    <property type="entry name" value="GriE/MELC1_sf"/>
</dbReference>
<evidence type="ECO:0000256" key="2">
    <source>
        <dbReference type="ARBA" id="ARBA00023008"/>
    </source>
</evidence>
<evidence type="ECO:0008006" key="6">
    <source>
        <dbReference type="Google" id="ProtNLM"/>
    </source>
</evidence>
<feature type="region of interest" description="Disordered" evidence="3">
    <location>
        <begin position="1"/>
        <end position="39"/>
    </location>
</feature>
<keyword evidence="1" id="KW-0732">Signal</keyword>
<evidence type="ECO:0000313" key="4">
    <source>
        <dbReference type="EMBL" id="QNS08752.1"/>
    </source>
</evidence>
<organism evidence="4 5">
    <name type="scientific">Streptomyces xanthii</name>
    <dbReference type="NCBI Taxonomy" id="2768069"/>
    <lineage>
        <taxon>Bacteria</taxon>
        <taxon>Bacillati</taxon>
        <taxon>Actinomycetota</taxon>
        <taxon>Actinomycetes</taxon>
        <taxon>Kitasatosporales</taxon>
        <taxon>Streptomycetaceae</taxon>
        <taxon>Streptomyces</taxon>
    </lineage>
</organism>
<keyword evidence="2" id="KW-0186">Copper</keyword>
<protein>
    <recommendedName>
        <fullName evidence="6">Tyrosinase</fullName>
    </recommendedName>
</protein>
<dbReference type="Proteomes" id="UP000516428">
    <property type="component" value="Chromosome"/>
</dbReference>
<dbReference type="GO" id="GO:0005507">
    <property type="term" value="F:copper ion binding"/>
    <property type="evidence" value="ECO:0007669"/>
    <property type="project" value="InterPro"/>
</dbReference>
<evidence type="ECO:0000256" key="3">
    <source>
        <dbReference type="SAM" id="MobiDB-lite"/>
    </source>
</evidence>
<reference evidence="4 5" key="1">
    <citation type="submission" date="2020-09" db="EMBL/GenBank/DDBJ databases">
        <title>A novel species.</title>
        <authorList>
            <person name="Gao J."/>
        </authorList>
    </citation>
    <scope>NUCLEOTIDE SEQUENCE [LARGE SCALE GENOMIC DNA]</scope>
    <source>
        <strain evidence="4 5">CRXT-Y-14</strain>
    </source>
</reference>
<accession>A0A7H1BJ47</accession>
<dbReference type="GO" id="GO:0042438">
    <property type="term" value="P:melanin biosynthetic process"/>
    <property type="evidence" value="ECO:0007669"/>
    <property type="project" value="InterPro"/>
</dbReference>